<protein>
    <recommendedName>
        <fullName evidence="5">Tryptophan synthase beta chain-like PALP domain-containing protein</fullName>
    </recommendedName>
</protein>
<evidence type="ECO:0000256" key="3">
    <source>
        <dbReference type="ARBA" id="ARBA00022898"/>
    </source>
</evidence>
<dbReference type="InterPro" id="IPR036052">
    <property type="entry name" value="TrpB-like_PALP_sf"/>
</dbReference>
<name>A0A9W4HLE5_PENOL</name>
<dbReference type="Gene3D" id="3.40.50.1100">
    <property type="match status" value="2"/>
</dbReference>
<dbReference type="GO" id="GO:0000287">
    <property type="term" value="F:magnesium ion binding"/>
    <property type="evidence" value="ECO:0007669"/>
    <property type="project" value="TreeGrafter"/>
</dbReference>
<dbReference type="PANTHER" id="PTHR43050">
    <property type="entry name" value="SERINE / THREONINE RACEMASE FAMILY MEMBER"/>
    <property type="match status" value="1"/>
</dbReference>
<dbReference type="CDD" id="cd01562">
    <property type="entry name" value="Thr-dehyd"/>
    <property type="match status" value="1"/>
</dbReference>
<organism evidence="6 7">
    <name type="scientific">Penicillium olsonii</name>
    <dbReference type="NCBI Taxonomy" id="99116"/>
    <lineage>
        <taxon>Eukaryota</taxon>
        <taxon>Fungi</taxon>
        <taxon>Dikarya</taxon>
        <taxon>Ascomycota</taxon>
        <taxon>Pezizomycotina</taxon>
        <taxon>Eurotiomycetes</taxon>
        <taxon>Eurotiomycetidae</taxon>
        <taxon>Eurotiales</taxon>
        <taxon>Aspergillaceae</taxon>
        <taxon>Penicillium</taxon>
    </lineage>
</organism>
<gene>
    <name evidence="6" type="ORF">POLS_LOCUS3262</name>
</gene>
<evidence type="ECO:0000259" key="5">
    <source>
        <dbReference type="Pfam" id="PF00291"/>
    </source>
</evidence>
<dbReference type="FunFam" id="3.40.50.1100:FF:000005">
    <property type="entry name" value="Threonine dehydratase catabolic"/>
    <property type="match status" value="1"/>
</dbReference>
<keyword evidence="7" id="KW-1185">Reference proteome</keyword>
<keyword evidence="3" id="KW-0663">Pyridoxal phosphate</keyword>
<dbReference type="EMBL" id="CAJVOS010000016">
    <property type="protein sequence ID" value="CAG8050940.1"/>
    <property type="molecule type" value="Genomic_DNA"/>
</dbReference>
<dbReference type="OrthoDB" id="271064at2759"/>
<comment type="similarity">
    <text evidence="2">Belongs to the serine/threonine dehydratase family.</text>
</comment>
<evidence type="ECO:0000313" key="7">
    <source>
        <dbReference type="Proteomes" id="UP001153618"/>
    </source>
</evidence>
<sequence length="380" mass="40636">MADQKTCPPLTSDSVRAAYPLISPYIHRTPVLRSKTLDRMASTAQEESALKGTAFEGQKPAAPVFRLHFKCENFQKIGAFKARGAFHAMLRLCSELGIDEVRKRGVTTHSSGNHAQALALAAFTLNIPAHIVMPSISTKSKIAGTRAYNARVIFSGSTEPERVAVVQEVIKATGAILVPPYDHPDIILGQGTVGLELEAQVRDMAEGSAEECSPKQGSSLDAVITPLGGGGLLAGTAVYFSDKPCTSVFGSEPSFEGGDDGRRGLAAGSRIPEVSTLTIADGLRTPVGEVNWTVISDQKKVRGIFSVTEEQIKEAMKLILERLKLFIEPSAAVPLAVILFDEDFRKLAEKEGKEKGWDVGVVLSGGNTSVEAISRLYGTK</sequence>
<dbReference type="GO" id="GO:0030170">
    <property type="term" value="F:pyridoxal phosphate binding"/>
    <property type="evidence" value="ECO:0007669"/>
    <property type="project" value="TreeGrafter"/>
</dbReference>
<dbReference type="PANTHER" id="PTHR43050:SF1">
    <property type="entry name" value="SERINE RACEMASE"/>
    <property type="match status" value="1"/>
</dbReference>
<evidence type="ECO:0000256" key="1">
    <source>
        <dbReference type="ARBA" id="ARBA00001933"/>
    </source>
</evidence>
<dbReference type="GO" id="GO:0003941">
    <property type="term" value="F:L-serine ammonia-lyase activity"/>
    <property type="evidence" value="ECO:0007669"/>
    <property type="project" value="TreeGrafter"/>
</dbReference>
<dbReference type="SUPFAM" id="SSF53686">
    <property type="entry name" value="Tryptophan synthase beta subunit-like PLP-dependent enzymes"/>
    <property type="match status" value="1"/>
</dbReference>
<dbReference type="GO" id="GO:0030378">
    <property type="term" value="F:serine racemase activity"/>
    <property type="evidence" value="ECO:0007669"/>
    <property type="project" value="TreeGrafter"/>
</dbReference>
<evidence type="ECO:0000256" key="4">
    <source>
        <dbReference type="ARBA" id="ARBA00023239"/>
    </source>
</evidence>
<evidence type="ECO:0000313" key="6">
    <source>
        <dbReference type="EMBL" id="CAG8050940.1"/>
    </source>
</evidence>
<dbReference type="InterPro" id="IPR001926">
    <property type="entry name" value="TrpB-like_PALP"/>
</dbReference>
<dbReference type="AlphaFoldDB" id="A0A9W4HLE5"/>
<evidence type="ECO:0000256" key="2">
    <source>
        <dbReference type="ARBA" id="ARBA00010869"/>
    </source>
</evidence>
<reference evidence="6" key="1">
    <citation type="submission" date="2021-07" db="EMBL/GenBank/DDBJ databases">
        <authorList>
            <person name="Branca A.L. A."/>
        </authorList>
    </citation>
    <scope>NUCLEOTIDE SEQUENCE</scope>
</reference>
<dbReference type="Pfam" id="PF00291">
    <property type="entry name" value="PALP"/>
    <property type="match status" value="1"/>
</dbReference>
<feature type="domain" description="Tryptophan synthase beta chain-like PALP" evidence="5">
    <location>
        <begin position="66"/>
        <end position="365"/>
    </location>
</feature>
<keyword evidence="4" id="KW-0456">Lyase</keyword>
<dbReference type="GO" id="GO:0008721">
    <property type="term" value="F:D-serine ammonia-lyase activity"/>
    <property type="evidence" value="ECO:0007669"/>
    <property type="project" value="TreeGrafter"/>
</dbReference>
<comment type="cofactor">
    <cofactor evidence="1">
        <name>pyridoxal 5'-phosphate</name>
        <dbReference type="ChEBI" id="CHEBI:597326"/>
    </cofactor>
</comment>
<dbReference type="GO" id="GO:0005524">
    <property type="term" value="F:ATP binding"/>
    <property type="evidence" value="ECO:0007669"/>
    <property type="project" value="TreeGrafter"/>
</dbReference>
<proteinExistence type="inferred from homology"/>
<dbReference type="Proteomes" id="UP001153618">
    <property type="component" value="Unassembled WGS sequence"/>
</dbReference>
<dbReference type="GO" id="GO:0018114">
    <property type="term" value="F:threonine racemase activity"/>
    <property type="evidence" value="ECO:0007669"/>
    <property type="project" value="TreeGrafter"/>
</dbReference>
<accession>A0A9W4HLE5</accession>
<comment type="caution">
    <text evidence="6">The sequence shown here is derived from an EMBL/GenBank/DDBJ whole genome shotgun (WGS) entry which is preliminary data.</text>
</comment>